<dbReference type="PANTHER" id="PTHR10907">
    <property type="entry name" value="REGUCALCIN"/>
    <property type="match status" value="1"/>
</dbReference>
<sequence>MPAIQEIQVDLTELLQGPAIATAQDSAVSAKLIVPCRNVLGEGIIYNPSTECVLWTDIMGYCLYKLDLNEGQGRLCKFEMPKKVGSIGLVATEQQQADTLPILCAWEDGFQLYDVENERGLSEKSTGEDVNPAKGPTRLNDGKTDPTGARFICGGYYGEQKGTKMKVYKVEQRDGKLVHEPIVEDMEVTNSISWSMDGKTMYLADSPSKQIYSYDYDPQTGNVSNKKLVHTKSEPEGGVPDGTCVDVEGYLWNAVWRAGAGPAMVQRIDPSTGNVVFTVNMPDSTSQVTCCCFGGKDLDILFITSAAEGRDKAVEPNAGALYGVKLPFKGKQEAKLNFSVGP</sequence>
<evidence type="ECO:0000256" key="1">
    <source>
        <dbReference type="ARBA" id="ARBA00008853"/>
    </source>
</evidence>
<feature type="domain" description="SMP-30/Gluconolactonase/LRE-like region" evidence="5">
    <location>
        <begin position="40"/>
        <end position="306"/>
    </location>
</feature>
<dbReference type="AlphaFoldDB" id="A0A7S3LA27"/>
<keyword evidence="3" id="KW-0862">Zinc</keyword>
<dbReference type="InterPro" id="IPR011042">
    <property type="entry name" value="6-blade_b-propeller_TolB-like"/>
</dbReference>
<gene>
    <name evidence="6" type="ORF">ACOF00016_LOCUS9741</name>
</gene>
<dbReference type="EMBL" id="HBIM01011777">
    <property type="protein sequence ID" value="CAE0412477.1"/>
    <property type="molecule type" value="Transcribed_RNA"/>
</dbReference>
<protein>
    <recommendedName>
        <fullName evidence="5">SMP-30/Gluconolactonase/LRE-like region domain-containing protein</fullName>
    </recommendedName>
</protein>
<feature type="active site" description="Proton donor/acceptor" evidence="2">
    <location>
        <position position="241"/>
    </location>
</feature>
<organism evidence="6">
    <name type="scientific">Amphora coffeiformis</name>
    <dbReference type="NCBI Taxonomy" id="265554"/>
    <lineage>
        <taxon>Eukaryota</taxon>
        <taxon>Sar</taxon>
        <taxon>Stramenopiles</taxon>
        <taxon>Ochrophyta</taxon>
        <taxon>Bacillariophyta</taxon>
        <taxon>Bacillariophyceae</taxon>
        <taxon>Bacillariophycidae</taxon>
        <taxon>Thalassiophysales</taxon>
        <taxon>Catenulaceae</taxon>
        <taxon>Amphora</taxon>
    </lineage>
</organism>
<feature type="binding site" evidence="3">
    <location>
        <position position="241"/>
    </location>
    <ligand>
        <name>a divalent metal cation</name>
        <dbReference type="ChEBI" id="CHEBI:60240"/>
    </ligand>
</feature>
<feature type="binding site" evidence="3">
    <location>
        <position position="159"/>
    </location>
    <ligand>
        <name>substrate</name>
    </ligand>
</feature>
<accession>A0A7S3LA27</accession>
<feature type="binding site" evidence="3">
    <location>
        <position position="42"/>
    </location>
    <ligand>
        <name>a divalent metal cation</name>
        <dbReference type="ChEBI" id="CHEBI:60240"/>
    </ligand>
</feature>
<keyword evidence="3" id="KW-0479">Metal-binding</keyword>
<comment type="cofactor">
    <cofactor evidence="3">
        <name>Zn(2+)</name>
        <dbReference type="ChEBI" id="CHEBI:29105"/>
    </cofactor>
    <text evidence="3">Binds 1 divalent metal cation per subunit.</text>
</comment>
<dbReference type="PANTHER" id="PTHR10907:SF47">
    <property type="entry name" value="REGUCALCIN"/>
    <property type="match status" value="1"/>
</dbReference>
<feature type="binding site" evidence="3">
    <location>
        <position position="140"/>
    </location>
    <ligand>
        <name>substrate</name>
    </ligand>
</feature>
<evidence type="ECO:0000256" key="3">
    <source>
        <dbReference type="PIRSR" id="PIRSR605511-2"/>
    </source>
</evidence>
<evidence type="ECO:0000256" key="4">
    <source>
        <dbReference type="SAM" id="MobiDB-lite"/>
    </source>
</evidence>
<reference evidence="6" key="1">
    <citation type="submission" date="2021-01" db="EMBL/GenBank/DDBJ databases">
        <authorList>
            <person name="Corre E."/>
            <person name="Pelletier E."/>
            <person name="Niang G."/>
            <person name="Scheremetjew M."/>
            <person name="Finn R."/>
            <person name="Kale V."/>
            <person name="Holt S."/>
            <person name="Cochrane G."/>
            <person name="Meng A."/>
            <person name="Brown T."/>
            <person name="Cohen L."/>
        </authorList>
    </citation>
    <scope>NUCLEOTIDE SEQUENCE</scope>
    <source>
        <strain evidence="6">CCMP127</strain>
    </source>
</reference>
<name>A0A7S3LA27_9STRA</name>
<dbReference type="Gene3D" id="2.120.10.30">
    <property type="entry name" value="TolB, C-terminal domain"/>
    <property type="match status" value="1"/>
</dbReference>
<dbReference type="InterPro" id="IPR005511">
    <property type="entry name" value="SMP-30"/>
</dbReference>
<evidence type="ECO:0000256" key="2">
    <source>
        <dbReference type="PIRSR" id="PIRSR605511-1"/>
    </source>
</evidence>
<dbReference type="SUPFAM" id="SSF63829">
    <property type="entry name" value="Calcium-dependent phosphotriesterase"/>
    <property type="match status" value="1"/>
</dbReference>
<proteinExistence type="inferred from homology"/>
<evidence type="ECO:0000259" key="5">
    <source>
        <dbReference type="Pfam" id="PF08450"/>
    </source>
</evidence>
<dbReference type="Pfam" id="PF08450">
    <property type="entry name" value="SGL"/>
    <property type="match status" value="1"/>
</dbReference>
<dbReference type="PRINTS" id="PR01790">
    <property type="entry name" value="SMP30FAMILY"/>
</dbReference>
<dbReference type="InterPro" id="IPR013658">
    <property type="entry name" value="SGL"/>
</dbReference>
<comment type="similarity">
    <text evidence="1">Belongs to the SMP-30/CGR1 family.</text>
</comment>
<dbReference type="GO" id="GO:0004341">
    <property type="term" value="F:gluconolactonase activity"/>
    <property type="evidence" value="ECO:0007669"/>
    <property type="project" value="TreeGrafter"/>
</dbReference>
<dbReference type="GO" id="GO:0005509">
    <property type="term" value="F:calcium ion binding"/>
    <property type="evidence" value="ECO:0007669"/>
    <property type="project" value="TreeGrafter"/>
</dbReference>
<feature type="binding site" evidence="3">
    <location>
        <position position="190"/>
    </location>
    <ligand>
        <name>a divalent metal cation</name>
        <dbReference type="ChEBI" id="CHEBI:60240"/>
    </ligand>
</feature>
<evidence type="ECO:0000313" key="6">
    <source>
        <dbReference type="EMBL" id="CAE0412477.1"/>
    </source>
</evidence>
<feature type="binding site" evidence="3">
    <location>
        <position position="138"/>
    </location>
    <ligand>
        <name>substrate</name>
    </ligand>
</feature>
<dbReference type="GO" id="GO:0019853">
    <property type="term" value="P:L-ascorbic acid biosynthetic process"/>
    <property type="evidence" value="ECO:0007669"/>
    <property type="project" value="TreeGrafter"/>
</dbReference>
<feature type="region of interest" description="Disordered" evidence="4">
    <location>
        <begin position="121"/>
        <end position="144"/>
    </location>
</feature>